<accession>A0AAV1T209</accession>
<evidence type="ECO:0000256" key="1">
    <source>
        <dbReference type="ARBA" id="ARBA00022448"/>
    </source>
</evidence>
<dbReference type="GO" id="GO:0046872">
    <property type="term" value="F:metal ion binding"/>
    <property type="evidence" value="ECO:0007669"/>
    <property type="project" value="UniProtKB-KW"/>
</dbReference>
<evidence type="ECO:0000256" key="2">
    <source>
        <dbReference type="ARBA" id="ARBA00022723"/>
    </source>
</evidence>
<reference evidence="9" key="1">
    <citation type="submission" date="2024-01" db="EMBL/GenBank/DDBJ databases">
        <authorList>
            <person name="Webb A."/>
        </authorList>
    </citation>
    <scope>NUCLEOTIDE SEQUENCE</scope>
    <source>
        <strain evidence="9">Pm1</strain>
    </source>
</reference>
<keyword evidence="4" id="KW-0186">Copper</keyword>
<dbReference type="Pfam" id="PF00403">
    <property type="entry name" value="HMA"/>
    <property type="match status" value="1"/>
</dbReference>
<dbReference type="PROSITE" id="PS50846">
    <property type="entry name" value="HMA_2"/>
    <property type="match status" value="1"/>
</dbReference>
<organism evidence="9 10">
    <name type="scientific">Peronospora matthiolae</name>
    <dbReference type="NCBI Taxonomy" id="2874970"/>
    <lineage>
        <taxon>Eukaryota</taxon>
        <taxon>Sar</taxon>
        <taxon>Stramenopiles</taxon>
        <taxon>Oomycota</taxon>
        <taxon>Peronosporomycetes</taxon>
        <taxon>Peronosporales</taxon>
        <taxon>Peronosporaceae</taxon>
        <taxon>Peronospora</taxon>
    </lineage>
</organism>
<dbReference type="InterPro" id="IPR036163">
    <property type="entry name" value="HMA_dom_sf"/>
</dbReference>
<keyword evidence="1" id="KW-0813">Transport</keyword>
<name>A0AAV1T209_9STRA</name>
<evidence type="ECO:0000256" key="3">
    <source>
        <dbReference type="ARBA" id="ARBA00022796"/>
    </source>
</evidence>
<sequence>MANVTIFKVGMTCEGCSSACTRILNKIEGVTDVKCDMDKKEIHVEGDADTDEMLQALLKWSKASGKSVELLS</sequence>
<keyword evidence="5" id="KW-0406">Ion transport</keyword>
<evidence type="ECO:0000256" key="5">
    <source>
        <dbReference type="ARBA" id="ARBA00023065"/>
    </source>
</evidence>
<dbReference type="CDD" id="cd00371">
    <property type="entry name" value="HMA"/>
    <property type="match status" value="1"/>
</dbReference>
<keyword evidence="2" id="KW-0479">Metal-binding</keyword>
<dbReference type="InterPro" id="IPR051881">
    <property type="entry name" value="Copper_transport_ATOX1-like"/>
</dbReference>
<evidence type="ECO:0000256" key="7">
    <source>
        <dbReference type="ARBA" id="ARBA00038171"/>
    </source>
</evidence>
<keyword evidence="3" id="KW-0187">Copper transport</keyword>
<evidence type="ECO:0000259" key="8">
    <source>
        <dbReference type="PROSITE" id="PS50846"/>
    </source>
</evidence>
<protein>
    <recommendedName>
        <fullName evidence="8">HMA domain-containing protein</fullName>
    </recommendedName>
</protein>
<dbReference type="EMBL" id="CAKLBY020000016">
    <property type="protein sequence ID" value="CAK7898488.1"/>
    <property type="molecule type" value="Genomic_DNA"/>
</dbReference>
<dbReference type="Proteomes" id="UP001162060">
    <property type="component" value="Unassembled WGS sequence"/>
</dbReference>
<dbReference type="PANTHER" id="PTHR46365:SF1">
    <property type="entry name" value="COPPER TRANSPORT PROTEIN ATOX1"/>
    <property type="match status" value="1"/>
</dbReference>
<keyword evidence="6" id="KW-0143">Chaperone</keyword>
<comment type="caution">
    <text evidence="9">The sequence shown here is derived from an EMBL/GenBank/DDBJ whole genome shotgun (WGS) entry which is preliminary data.</text>
</comment>
<dbReference type="PANTHER" id="PTHR46365">
    <property type="entry name" value="COPPER TRANSPORT PROTEIN ATOX1"/>
    <property type="match status" value="1"/>
</dbReference>
<feature type="domain" description="HMA" evidence="8">
    <location>
        <begin position="2"/>
        <end position="69"/>
    </location>
</feature>
<dbReference type="AlphaFoldDB" id="A0AAV1T209"/>
<dbReference type="GO" id="GO:0006825">
    <property type="term" value="P:copper ion transport"/>
    <property type="evidence" value="ECO:0007669"/>
    <property type="project" value="UniProtKB-KW"/>
</dbReference>
<comment type="similarity">
    <text evidence="7">Belongs to the ATX1 family.</text>
</comment>
<dbReference type="Gene3D" id="3.30.70.100">
    <property type="match status" value="1"/>
</dbReference>
<dbReference type="GO" id="GO:0005829">
    <property type="term" value="C:cytosol"/>
    <property type="evidence" value="ECO:0007669"/>
    <property type="project" value="TreeGrafter"/>
</dbReference>
<dbReference type="SUPFAM" id="SSF55008">
    <property type="entry name" value="HMA, heavy metal-associated domain"/>
    <property type="match status" value="1"/>
</dbReference>
<dbReference type="GO" id="GO:0016531">
    <property type="term" value="F:copper chaperone activity"/>
    <property type="evidence" value="ECO:0007669"/>
    <property type="project" value="TreeGrafter"/>
</dbReference>
<evidence type="ECO:0000256" key="4">
    <source>
        <dbReference type="ARBA" id="ARBA00023008"/>
    </source>
</evidence>
<dbReference type="InterPro" id="IPR006121">
    <property type="entry name" value="HMA_dom"/>
</dbReference>
<proteinExistence type="inferred from homology"/>
<evidence type="ECO:0000256" key="6">
    <source>
        <dbReference type="ARBA" id="ARBA00023186"/>
    </source>
</evidence>
<evidence type="ECO:0000313" key="10">
    <source>
        <dbReference type="Proteomes" id="UP001162060"/>
    </source>
</evidence>
<evidence type="ECO:0000313" key="9">
    <source>
        <dbReference type="EMBL" id="CAK7898488.1"/>
    </source>
</evidence>
<gene>
    <name evidence="9" type="ORF">PM001_LOCUS1659</name>
</gene>